<comment type="caution">
    <text evidence="8">The sequence shown here is derived from an EMBL/GenBank/DDBJ whole genome shotgun (WGS) entry which is preliminary data.</text>
</comment>
<comment type="function">
    <text evidence="5 6">Cell division protein that is involved in the assembly of the Z ring. May serve as a membrane anchor for the Z ring.</text>
</comment>
<dbReference type="InterPro" id="IPR043129">
    <property type="entry name" value="ATPase_NBD"/>
</dbReference>
<evidence type="ECO:0000256" key="5">
    <source>
        <dbReference type="HAMAP-Rule" id="MF_02033"/>
    </source>
</evidence>
<comment type="subunit">
    <text evidence="5">Self-interacts. Interacts with FtsZ.</text>
</comment>
<name>A0A1F6P2A9_9BACT</name>
<gene>
    <name evidence="5" type="primary">ftsA</name>
    <name evidence="8" type="ORF">A2537_02000</name>
</gene>
<keyword evidence="4 5" id="KW-0131">Cell cycle</keyword>
<dbReference type="Gene3D" id="3.30.1490.110">
    <property type="match status" value="1"/>
</dbReference>
<evidence type="ECO:0000256" key="4">
    <source>
        <dbReference type="ARBA" id="ARBA00023306"/>
    </source>
</evidence>
<dbReference type="InterPro" id="IPR003494">
    <property type="entry name" value="SHS2_FtsA"/>
</dbReference>
<dbReference type="Pfam" id="PF14450">
    <property type="entry name" value="FtsA"/>
    <property type="match status" value="1"/>
</dbReference>
<organism evidence="8 9">
    <name type="scientific">Candidatus Magasanikbacteria bacterium RIFOXYD2_FULL_36_9</name>
    <dbReference type="NCBI Taxonomy" id="1798707"/>
    <lineage>
        <taxon>Bacteria</taxon>
        <taxon>Candidatus Magasanikiibacteriota</taxon>
    </lineage>
</organism>
<dbReference type="GO" id="GO:0009898">
    <property type="term" value="C:cytoplasmic side of plasma membrane"/>
    <property type="evidence" value="ECO:0007669"/>
    <property type="project" value="UniProtKB-UniRule"/>
</dbReference>
<dbReference type="HAMAP" id="MF_02033">
    <property type="entry name" value="FtsA"/>
    <property type="match status" value="1"/>
</dbReference>
<dbReference type="Proteomes" id="UP000178490">
    <property type="component" value="Unassembled WGS sequence"/>
</dbReference>
<dbReference type="SMART" id="SM00842">
    <property type="entry name" value="FtsA"/>
    <property type="match status" value="1"/>
</dbReference>
<keyword evidence="2 5" id="KW-0132">Cell division</keyword>
<evidence type="ECO:0000256" key="6">
    <source>
        <dbReference type="PIRNR" id="PIRNR003101"/>
    </source>
</evidence>
<keyword evidence="3 5" id="KW-0472">Membrane</keyword>
<dbReference type="InterPro" id="IPR050696">
    <property type="entry name" value="FtsA/MreB"/>
</dbReference>
<evidence type="ECO:0000256" key="2">
    <source>
        <dbReference type="ARBA" id="ARBA00022618"/>
    </source>
</evidence>
<evidence type="ECO:0000256" key="1">
    <source>
        <dbReference type="ARBA" id="ARBA00022475"/>
    </source>
</evidence>
<comment type="similarity">
    <text evidence="5 6">Belongs to the FtsA/MreB family.</text>
</comment>
<feature type="domain" description="SHS2" evidence="7">
    <location>
        <begin position="9"/>
        <end position="203"/>
    </location>
</feature>
<dbReference type="Pfam" id="PF02491">
    <property type="entry name" value="SHS2_FTSA"/>
    <property type="match status" value="1"/>
</dbReference>
<reference evidence="8 9" key="1">
    <citation type="journal article" date="2016" name="Nat. Commun.">
        <title>Thousands of microbial genomes shed light on interconnected biogeochemical processes in an aquifer system.</title>
        <authorList>
            <person name="Anantharaman K."/>
            <person name="Brown C.T."/>
            <person name="Hug L.A."/>
            <person name="Sharon I."/>
            <person name="Castelle C.J."/>
            <person name="Probst A.J."/>
            <person name="Thomas B.C."/>
            <person name="Singh A."/>
            <person name="Wilkins M.J."/>
            <person name="Karaoz U."/>
            <person name="Brodie E.L."/>
            <person name="Williams K.H."/>
            <person name="Hubbard S.S."/>
            <person name="Banfield J.F."/>
        </authorList>
    </citation>
    <scope>NUCLEOTIDE SEQUENCE [LARGE SCALE GENOMIC DNA]</scope>
</reference>
<dbReference type="PIRSF" id="PIRSF003101">
    <property type="entry name" value="FtsA"/>
    <property type="match status" value="1"/>
</dbReference>
<dbReference type="PANTHER" id="PTHR32432">
    <property type="entry name" value="CELL DIVISION PROTEIN FTSA-RELATED"/>
    <property type="match status" value="1"/>
</dbReference>
<evidence type="ECO:0000256" key="3">
    <source>
        <dbReference type="ARBA" id="ARBA00023136"/>
    </source>
</evidence>
<dbReference type="NCBIfam" id="TIGR01174">
    <property type="entry name" value="ftsA"/>
    <property type="match status" value="1"/>
</dbReference>
<accession>A0A1F6P2A9</accession>
<dbReference type="Gene3D" id="3.30.420.40">
    <property type="match status" value="1"/>
</dbReference>
<protein>
    <recommendedName>
        <fullName evidence="5 6">Cell division protein FtsA</fullName>
    </recommendedName>
</protein>
<dbReference type="GO" id="GO:0043093">
    <property type="term" value="P:FtsZ-dependent cytokinesis"/>
    <property type="evidence" value="ECO:0007669"/>
    <property type="project" value="UniProtKB-UniRule"/>
</dbReference>
<dbReference type="CDD" id="cd24048">
    <property type="entry name" value="ASKHA_NBD_FtsA"/>
    <property type="match status" value="1"/>
</dbReference>
<evidence type="ECO:0000313" key="9">
    <source>
        <dbReference type="Proteomes" id="UP000178490"/>
    </source>
</evidence>
<dbReference type="GO" id="GO:0032153">
    <property type="term" value="C:cell division site"/>
    <property type="evidence" value="ECO:0007669"/>
    <property type="project" value="UniProtKB-UniRule"/>
</dbReference>
<dbReference type="InterPro" id="IPR020823">
    <property type="entry name" value="Cell_div_FtsA"/>
</dbReference>
<comment type="subcellular location">
    <subcellularLocation>
        <location evidence="5">Cell membrane</location>
        <topology evidence="5">Peripheral membrane protein</topology>
        <orientation evidence="5">Cytoplasmic side</orientation>
    </subcellularLocation>
    <text evidence="5">Localizes to the Z ring in an FtsZ-dependent manner. Targeted to the membrane through a conserved C-terminal amphipathic helix.</text>
</comment>
<proteinExistence type="inferred from homology"/>
<dbReference type="SUPFAM" id="SSF53067">
    <property type="entry name" value="Actin-like ATPase domain"/>
    <property type="match status" value="2"/>
</dbReference>
<keyword evidence="1 5" id="KW-1003">Cell membrane</keyword>
<dbReference type="AlphaFoldDB" id="A0A1F6P2A9"/>
<evidence type="ECO:0000313" key="8">
    <source>
        <dbReference type="EMBL" id="OGH90228.1"/>
    </source>
</evidence>
<evidence type="ECO:0000259" key="7">
    <source>
        <dbReference type="SMART" id="SM00842"/>
    </source>
</evidence>
<sequence length="424" mass="45364">MAKAKNNLIAGLDIGSSMVRMAVGQLVFNGHDDAQPDMQILGAVEVPAEGMHKGAISSIEDVVSSVSSCLEKMERTVGLPIDMVWVGVSGLHIMSQNSKGVVAASKADSEISDSDVQRALEAARAISTPLNYEVLHVLPKRFSVDGQTGIKDPVGMTGIRLEVDAQIILGASAQIKNLTKAIYRSGLEIEDLVLSVLATSEAALTNRQKDLGVAIVDLGSSTTSLAIYEEGEILHSTILPIGSEHITNDIAIGLRVSIEVAERIKIEYGGCFSNNISKKEEIDLYELGTGEHEIIKRKYLGEIIEARVEEIMQKIDAELRKVQRSGMLPAGVVFTGGGAKLPGLVDAAKQYLRLPATLGYPLNFISATDKINDLSFVNVVGLVKWGSLMSHGSQKIKSSGMLGGVKKMSGFIAAVKEWFKALLP</sequence>
<dbReference type="EMBL" id="MFRC01000002">
    <property type="protein sequence ID" value="OGH90228.1"/>
    <property type="molecule type" value="Genomic_DNA"/>
</dbReference>
<dbReference type="PANTHER" id="PTHR32432:SF4">
    <property type="entry name" value="CELL DIVISION PROTEIN FTSA"/>
    <property type="match status" value="1"/>
</dbReference>